<comment type="caution">
    <text evidence="1">The sequence shown here is derived from an EMBL/GenBank/DDBJ whole genome shotgun (WGS) entry which is preliminary data.</text>
</comment>
<dbReference type="Proteomes" id="UP000321224">
    <property type="component" value="Unassembled WGS sequence"/>
</dbReference>
<dbReference type="RefSeq" id="WP_090487324.1">
    <property type="nucleotide sequence ID" value="NZ_BJVY01000031.1"/>
</dbReference>
<evidence type="ECO:0000313" key="1">
    <source>
        <dbReference type="EMBL" id="GEL73199.1"/>
    </source>
</evidence>
<reference evidence="1 4" key="2">
    <citation type="submission" date="2019-07" db="EMBL/GenBank/DDBJ databases">
        <title>Whole genome shotgun sequence of Myxococcus virescens NBRC 100334.</title>
        <authorList>
            <person name="Hosoyama A."/>
            <person name="Uohara A."/>
            <person name="Ohji S."/>
            <person name="Ichikawa N."/>
        </authorList>
    </citation>
    <scope>NUCLEOTIDE SEQUENCE [LARGE SCALE GENOMIC DNA]</scope>
    <source>
        <strain evidence="1 4">NBRC 100334</strain>
    </source>
</reference>
<keyword evidence="3" id="KW-1185">Reference proteome</keyword>
<organism evidence="1 4">
    <name type="scientific">Myxococcus virescens</name>
    <dbReference type="NCBI Taxonomy" id="83456"/>
    <lineage>
        <taxon>Bacteria</taxon>
        <taxon>Pseudomonadati</taxon>
        <taxon>Myxococcota</taxon>
        <taxon>Myxococcia</taxon>
        <taxon>Myxococcales</taxon>
        <taxon>Cystobacterineae</taxon>
        <taxon>Myxococcaceae</taxon>
        <taxon>Myxococcus</taxon>
    </lineage>
</organism>
<dbReference type="AlphaFoldDB" id="A0A511HL21"/>
<sequence>MGKYAAGTYVAVSKTESEIKELLRRRGATRTAFAEEAGRAVVFFELRDRRVQFTMPLPRADEKRFTQDRRGNRRTTAAATSAREQACRERWRALLLTIKAKFVSIESEVETFEESFLAHLVVPGGKTVGQHALPAVAEAYRTGTMPPLLPAGEGPSRG</sequence>
<evidence type="ECO:0000313" key="4">
    <source>
        <dbReference type="Proteomes" id="UP000321224"/>
    </source>
</evidence>
<evidence type="ECO:0000313" key="3">
    <source>
        <dbReference type="Proteomes" id="UP000198717"/>
    </source>
</evidence>
<accession>A0A511HL21</accession>
<dbReference type="EMBL" id="BJVY01000031">
    <property type="protein sequence ID" value="GEL73199.1"/>
    <property type="molecule type" value="Genomic_DNA"/>
</dbReference>
<reference evidence="2 3" key="1">
    <citation type="submission" date="2016-10" db="EMBL/GenBank/DDBJ databases">
        <authorList>
            <person name="Varghese N."/>
            <person name="Submissions S."/>
        </authorList>
    </citation>
    <scope>NUCLEOTIDE SEQUENCE [LARGE SCALE GENOMIC DNA]</scope>
    <source>
        <strain evidence="2 3">DSM 2260</strain>
    </source>
</reference>
<dbReference type="Proteomes" id="UP000198717">
    <property type="component" value="Unassembled WGS sequence"/>
</dbReference>
<dbReference type="EMBL" id="FNAJ01000002">
    <property type="protein sequence ID" value="SDD64285.1"/>
    <property type="molecule type" value="Genomic_DNA"/>
</dbReference>
<evidence type="ECO:0000313" key="2">
    <source>
        <dbReference type="EMBL" id="SDD64285.1"/>
    </source>
</evidence>
<proteinExistence type="predicted"/>
<name>A0A511HL21_9BACT</name>
<gene>
    <name evidence="1" type="ORF">MVI01_49830</name>
    <name evidence="2" type="ORF">SAMN04488504_10291</name>
</gene>
<protein>
    <submittedName>
        <fullName evidence="1">Uncharacterized protein</fullName>
    </submittedName>
</protein>